<dbReference type="EMBL" id="JACMSC010000005">
    <property type="protein sequence ID" value="KAG6521023.1"/>
    <property type="molecule type" value="Genomic_DNA"/>
</dbReference>
<dbReference type="AlphaFoldDB" id="A0A8J5LKJ0"/>
<keyword evidence="2" id="KW-1185">Reference proteome</keyword>
<evidence type="ECO:0000313" key="1">
    <source>
        <dbReference type="EMBL" id="KAG6521023.1"/>
    </source>
</evidence>
<evidence type="ECO:0000313" key="2">
    <source>
        <dbReference type="Proteomes" id="UP000734854"/>
    </source>
</evidence>
<reference evidence="1 2" key="1">
    <citation type="submission" date="2020-08" db="EMBL/GenBank/DDBJ databases">
        <title>Plant Genome Project.</title>
        <authorList>
            <person name="Zhang R.-G."/>
        </authorList>
    </citation>
    <scope>NUCLEOTIDE SEQUENCE [LARGE SCALE GENOMIC DNA]</scope>
    <source>
        <tissue evidence="1">Rhizome</tissue>
    </source>
</reference>
<name>A0A8J5LKJ0_ZINOF</name>
<gene>
    <name evidence="1" type="ORF">ZIOFF_018089</name>
</gene>
<comment type="caution">
    <text evidence="1">The sequence shown here is derived from an EMBL/GenBank/DDBJ whole genome shotgun (WGS) entry which is preliminary data.</text>
</comment>
<proteinExistence type="predicted"/>
<organism evidence="1 2">
    <name type="scientific">Zingiber officinale</name>
    <name type="common">Ginger</name>
    <name type="synonym">Amomum zingiber</name>
    <dbReference type="NCBI Taxonomy" id="94328"/>
    <lineage>
        <taxon>Eukaryota</taxon>
        <taxon>Viridiplantae</taxon>
        <taxon>Streptophyta</taxon>
        <taxon>Embryophyta</taxon>
        <taxon>Tracheophyta</taxon>
        <taxon>Spermatophyta</taxon>
        <taxon>Magnoliopsida</taxon>
        <taxon>Liliopsida</taxon>
        <taxon>Zingiberales</taxon>
        <taxon>Zingiberaceae</taxon>
        <taxon>Zingiber</taxon>
    </lineage>
</organism>
<accession>A0A8J5LKJ0</accession>
<protein>
    <submittedName>
        <fullName evidence="1">Uncharacterized protein</fullName>
    </submittedName>
</protein>
<dbReference type="Proteomes" id="UP000734854">
    <property type="component" value="Unassembled WGS sequence"/>
</dbReference>
<sequence length="140" mass="15874">MMASVFSSDRFVDHAGKIVACARRIKSTNQRRYTSLSSSEAARDIRPYQILRHFYSSANELAVQPVGAMARKGFWRVLPRKYFSHHRRVDDSSSSSSSSEEASKLVEKVARAEVIMVKWDPDSSAYANVTSLFHEDRLEA</sequence>